<dbReference type="EMBL" id="HACM01006935">
    <property type="protein sequence ID" value="CRZ07377.1"/>
    <property type="molecule type" value="Transcribed_RNA"/>
</dbReference>
<proteinExistence type="predicted"/>
<organism evidence="2">
    <name type="scientific">Spongospora subterranea</name>
    <dbReference type="NCBI Taxonomy" id="70186"/>
    <lineage>
        <taxon>Eukaryota</taxon>
        <taxon>Sar</taxon>
        <taxon>Rhizaria</taxon>
        <taxon>Endomyxa</taxon>
        <taxon>Phytomyxea</taxon>
        <taxon>Plasmodiophorida</taxon>
        <taxon>Plasmodiophoridae</taxon>
        <taxon>Spongospora</taxon>
    </lineage>
</organism>
<reference evidence="2" key="1">
    <citation type="submission" date="2015-04" db="EMBL/GenBank/DDBJ databases">
        <title>The genome sequence of the plant pathogenic Rhizarian Plasmodiophora brassicae reveals insights in its biotrophic life cycle and the origin of chitin synthesis.</title>
        <authorList>
            <person name="Schwelm A."/>
            <person name="Fogelqvist J."/>
            <person name="Knaust A."/>
            <person name="Julke S."/>
            <person name="Lilja T."/>
            <person name="Dhandapani V."/>
            <person name="Bonilla-Rosso G."/>
            <person name="Karlsson M."/>
            <person name="Shevchenko A."/>
            <person name="Choi S.R."/>
            <person name="Kim H.G."/>
            <person name="Park J.Y."/>
            <person name="Lim Y.P."/>
            <person name="Ludwig-Muller J."/>
            <person name="Dixelius C."/>
        </authorList>
    </citation>
    <scope>NUCLEOTIDE SEQUENCE</scope>
    <source>
        <tissue evidence="2">Potato root galls</tissue>
    </source>
</reference>
<accession>A0A0H5R093</accession>
<feature type="non-terminal residue" evidence="2">
    <location>
        <position position="1"/>
    </location>
</feature>
<protein>
    <recommendedName>
        <fullName evidence="3">TauD/TfdA-like domain-containing protein</fullName>
    </recommendedName>
</protein>
<feature type="non-terminal residue" evidence="2">
    <location>
        <position position="291"/>
    </location>
</feature>
<evidence type="ECO:0008006" key="3">
    <source>
        <dbReference type="Google" id="ProtNLM"/>
    </source>
</evidence>
<dbReference type="AlphaFoldDB" id="A0A0H5R093"/>
<sequence length="291" mass="32473">YTMNIWIPTEPVQAWPLALTRAHHCEACRLKGVSNMFGKPDVLLSSKSTSNDWHTRLNMQPNEVYVWDSRTVAHTAVKIGDGTGKRSSIDSRVLILHQKIGLDFPVSSPTKFNTLCYTDRLLKQVMGLYRLRKCRAIQKLASMGYHRPCGNPFRHLPPPPPCGDLFSKLPPVESWHDLFKNRSRNRLSKGLASFLSFRGPSTRGLASSSRRHLSADLSSSLSGGRPLFTTRSFSRRHHSIDLSSSLSGQPLFTNRASSVSRRHPSKDLSSSLAGPHLSNGLPSLSYRPFLS</sequence>
<evidence type="ECO:0000256" key="1">
    <source>
        <dbReference type="SAM" id="MobiDB-lite"/>
    </source>
</evidence>
<feature type="region of interest" description="Disordered" evidence="1">
    <location>
        <begin position="253"/>
        <end position="274"/>
    </location>
</feature>
<name>A0A0H5R093_9EUKA</name>
<evidence type="ECO:0000313" key="2">
    <source>
        <dbReference type="EMBL" id="CRZ07377.1"/>
    </source>
</evidence>